<accession>A0ABV5ANB4</accession>
<proteinExistence type="predicted"/>
<dbReference type="RefSeq" id="WP_268008792.1">
    <property type="nucleotide sequence ID" value="NZ_BSUT01000003.1"/>
</dbReference>
<dbReference type="EMBL" id="JBDXSU010000035">
    <property type="protein sequence ID" value="MFB5193022.1"/>
    <property type="molecule type" value="Genomic_DNA"/>
</dbReference>
<protein>
    <recommendedName>
        <fullName evidence="3">YfhE family protein</fullName>
    </recommendedName>
</protein>
<comment type="caution">
    <text evidence="1">The sequence shown here is derived from an EMBL/GenBank/DDBJ whole genome shotgun (WGS) entry which is preliminary data.</text>
</comment>
<reference evidence="1 2" key="1">
    <citation type="journal article" date="2024" name="Int. J. Mol. Sci.">
        <title>Exploration of Alicyclobacillus spp. Genome in Search of Antibiotic Resistance.</title>
        <authorList>
            <person name="Bucka-Kolendo J."/>
            <person name="Kiousi D.E."/>
            <person name="Dekowska A."/>
            <person name="Mikolajczuk-Szczyrba A."/>
            <person name="Karadedos D.M."/>
            <person name="Michael P."/>
            <person name="Galanis A."/>
            <person name="Sokolowska B."/>
        </authorList>
    </citation>
    <scope>NUCLEOTIDE SEQUENCE [LARGE SCALE GENOMIC DNA]</scope>
    <source>
        <strain evidence="1 2">KKP 3000</strain>
    </source>
</reference>
<organism evidence="1 2">
    <name type="scientific">Alicyclobacillus fastidiosus</name>
    <dbReference type="NCBI Taxonomy" id="392011"/>
    <lineage>
        <taxon>Bacteria</taxon>
        <taxon>Bacillati</taxon>
        <taxon>Bacillota</taxon>
        <taxon>Bacilli</taxon>
        <taxon>Bacillales</taxon>
        <taxon>Alicyclobacillaceae</taxon>
        <taxon>Alicyclobacillus</taxon>
    </lineage>
</organism>
<evidence type="ECO:0000313" key="1">
    <source>
        <dbReference type="EMBL" id="MFB5193022.1"/>
    </source>
</evidence>
<dbReference type="Proteomes" id="UP001579974">
    <property type="component" value="Unassembled WGS sequence"/>
</dbReference>
<keyword evidence="2" id="KW-1185">Reference proteome</keyword>
<evidence type="ECO:0000313" key="2">
    <source>
        <dbReference type="Proteomes" id="UP001579974"/>
    </source>
</evidence>
<sequence length="52" mass="6496">MKQATDYERTFNREYMWALAMPRGTNYEEDKEKQEAYQRRLQWEKSTRNTSE</sequence>
<name>A0ABV5ANB4_9BACL</name>
<gene>
    <name evidence="1" type="ORF">KKP3000_002619</name>
</gene>
<evidence type="ECO:0008006" key="3">
    <source>
        <dbReference type="Google" id="ProtNLM"/>
    </source>
</evidence>